<evidence type="ECO:0000313" key="2">
    <source>
        <dbReference type="Proteomes" id="UP000193781"/>
    </source>
</evidence>
<dbReference type="InterPro" id="IPR014942">
    <property type="entry name" value="AbiEii"/>
</dbReference>
<dbReference type="Proteomes" id="UP000193781">
    <property type="component" value="Unassembled WGS sequence"/>
</dbReference>
<gene>
    <name evidence="1" type="ORF">AWC17_21485</name>
</gene>
<dbReference type="Pfam" id="PF08843">
    <property type="entry name" value="AbiEii"/>
    <property type="match status" value="1"/>
</dbReference>
<evidence type="ECO:0000313" key="1">
    <source>
        <dbReference type="EMBL" id="ORW13064.1"/>
    </source>
</evidence>
<protein>
    <submittedName>
        <fullName evidence="1">Uncharacterized protein</fullName>
    </submittedName>
</protein>
<organism evidence="1 2">
    <name type="scientific">Mycobacterium nebraskense</name>
    <dbReference type="NCBI Taxonomy" id="244292"/>
    <lineage>
        <taxon>Bacteria</taxon>
        <taxon>Bacillati</taxon>
        <taxon>Actinomycetota</taxon>
        <taxon>Actinomycetes</taxon>
        <taxon>Mycobacteriales</taxon>
        <taxon>Mycobacteriaceae</taxon>
        <taxon>Mycobacterium</taxon>
    </lineage>
</organism>
<dbReference type="AlphaFoldDB" id="A0A1X1YPQ8"/>
<proteinExistence type="predicted"/>
<reference evidence="1 2" key="1">
    <citation type="submission" date="2016-01" db="EMBL/GenBank/DDBJ databases">
        <title>The new phylogeny of the genus Mycobacterium.</title>
        <authorList>
            <person name="Tarcisio F."/>
            <person name="Conor M."/>
            <person name="Antonella G."/>
            <person name="Elisabetta G."/>
            <person name="Giulia F.S."/>
            <person name="Sara T."/>
            <person name="Anna F."/>
            <person name="Clotilde B."/>
            <person name="Roberto B."/>
            <person name="Veronica D.S."/>
            <person name="Fabio R."/>
            <person name="Monica P."/>
            <person name="Olivier J."/>
            <person name="Enrico T."/>
            <person name="Nicola S."/>
        </authorList>
    </citation>
    <scope>NUCLEOTIDE SEQUENCE [LARGE SCALE GENOMIC DNA]</scope>
    <source>
        <strain evidence="1 2">DSM 44803</strain>
    </source>
</reference>
<keyword evidence="2" id="KW-1185">Reference proteome</keyword>
<accession>A0A1X1YPQ8</accession>
<dbReference type="EMBL" id="LQPH01000189">
    <property type="protein sequence ID" value="ORW13064.1"/>
    <property type="molecule type" value="Genomic_DNA"/>
</dbReference>
<name>A0A1X1YPQ8_9MYCO</name>
<sequence>MRVVHHYGGRPEFVLLGGLVPALLCSNSSKRHAGTSDVDVQVNLEIAGGSVQAARLEEALLNAGFEPDDERVWRWELNDPEGVRATIKFELLADLDDEPNNATVEFTGCKQLGAANLRGTGYAARDVVIQKIQAIDHGTRREAEIKVTGLAGFLLAKVAAAHGRRKEKDWYDIAFVLLHNNHGDATAAAERVLEVFGLPTGEVRTQLLDLQANFADSSAQGSLAYVKQFIENHPDEDAETVATDGQLAIAAFTQRLLR</sequence>
<comment type="caution">
    <text evidence="1">The sequence shown here is derived from an EMBL/GenBank/DDBJ whole genome shotgun (WGS) entry which is preliminary data.</text>
</comment>